<comment type="caution">
    <text evidence="2">The sequence shown here is derived from an EMBL/GenBank/DDBJ whole genome shotgun (WGS) entry which is preliminary data.</text>
</comment>
<evidence type="ECO:0000256" key="1">
    <source>
        <dbReference type="SAM" id="Phobius"/>
    </source>
</evidence>
<name>A0A0V1FF73_TRIPS</name>
<evidence type="ECO:0000313" key="3">
    <source>
        <dbReference type="Proteomes" id="UP000054995"/>
    </source>
</evidence>
<keyword evidence="1" id="KW-0472">Membrane</keyword>
<feature type="transmembrane region" description="Helical" evidence="1">
    <location>
        <begin position="130"/>
        <end position="152"/>
    </location>
</feature>
<keyword evidence="3" id="KW-1185">Reference proteome</keyword>
<proteinExistence type="predicted"/>
<organism evidence="2 3">
    <name type="scientific">Trichinella pseudospiralis</name>
    <name type="common">Parasitic roundworm</name>
    <dbReference type="NCBI Taxonomy" id="6337"/>
    <lineage>
        <taxon>Eukaryota</taxon>
        <taxon>Metazoa</taxon>
        <taxon>Ecdysozoa</taxon>
        <taxon>Nematoda</taxon>
        <taxon>Enoplea</taxon>
        <taxon>Dorylaimia</taxon>
        <taxon>Trichinellida</taxon>
        <taxon>Trichinellidae</taxon>
        <taxon>Trichinella</taxon>
    </lineage>
</organism>
<evidence type="ECO:0000313" key="2">
    <source>
        <dbReference type="EMBL" id="KRY84708.1"/>
    </source>
</evidence>
<protein>
    <submittedName>
        <fullName evidence="2">Uncharacterized protein</fullName>
    </submittedName>
</protein>
<dbReference type="Proteomes" id="UP000054995">
    <property type="component" value="Unassembled WGS sequence"/>
</dbReference>
<accession>A0A0V1FF73</accession>
<sequence>MEAELPLAIIKTDKFQTMKNGKMKSVKFANVALINYFFKQNLMQFKKKLESRNISIDKAYANKEVNTTFAATENLTASEITLSVNIPITFESMESKTSHMEKDLEKTYYNEVFHEAYVDATRKNNFRMSVIQQISIVSLVIIISVFLALIIYNKLKRIFDAKRMEETQQQFIQSEFGGDDLAMSDRVEMGNAKLCFENHFRRECPVQNNIFARVIRGNGSKKNDKNSNLFCNFNSTFSYSKVSENEC</sequence>
<dbReference type="AlphaFoldDB" id="A0A0V1FF73"/>
<dbReference type="EMBL" id="JYDT01000108">
    <property type="protein sequence ID" value="KRY84708.1"/>
    <property type="molecule type" value="Genomic_DNA"/>
</dbReference>
<gene>
    <name evidence="2" type="ORF">T4D_15492</name>
</gene>
<reference evidence="2 3" key="1">
    <citation type="submission" date="2015-01" db="EMBL/GenBank/DDBJ databases">
        <title>Evolution of Trichinella species and genotypes.</title>
        <authorList>
            <person name="Korhonen P.K."/>
            <person name="Edoardo P."/>
            <person name="Giuseppe L.R."/>
            <person name="Gasser R.B."/>
        </authorList>
    </citation>
    <scope>NUCLEOTIDE SEQUENCE [LARGE SCALE GENOMIC DNA]</scope>
    <source>
        <strain evidence="2">ISS470</strain>
    </source>
</reference>
<keyword evidence="1" id="KW-0812">Transmembrane</keyword>
<keyword evidence="1" id="KW-1133">Transmembrane helix</keyword>